<feature type="transmembrane region" description="Helical" evidence="2">
    <location>
        <begin position="255"/>
        <end position="273"/>
    </location>
</feature>
<evidence type="ECO:0000313" key="5">
    <source>
        <dbReference type="Proteomes" id="UP001146793"/>
    </source>
</evidence>
<accession>A0AAV8ABM0</accession>
<keyword evidence="2" id="KW-1133">Transmembrane helix</keyword>
<feature type="region of interest" description="Disordered" evidence="1">
    <location>
        <begin position="35"/>
        <end position="65"/>
    </location>
</feature>
<dbReference type="PANTHER" id="PTHR14969:SF55">
    <property type="entry name" value="PHOSPHATIDIC ACID PHOSPHATASE TYPE 2_HALOPEROXIDASE DOMAIN-CONTAINING PROTEIN"/>
    <property type="match status" value="1"/>
</dbReference>
<feature type="transmembrane region" description="Helical" evidence="2">
    <location>
        <begin position="119"/>
        <end position="146"/>
    </location>
</feature>
<dbReference type="SMART" id="SM00014">
    <property type="entry name" value="acidPPc"/>
    <property type="match status" value="1"/>
</dbReference>
<dbReference type="GO" id="GO:0042392">
    <property type="term" value="F:sphingosine-1-phosphate phosphatase activity"/>
    <property type="evidence" value="ECO:0007669"/>
    <property type="project" value="TreeGrafter"/>
</dbReference>
<evidence type="ECO:0000259" key="3">
    <source>
        <dbReference type="SMART" id="SM00014"/>
    </source>
</evidence>
<name>A0AAV8ABM0_9EUKA</name>
<feature type="transmembrane region" description="Helical" evidence="2">
    <location>
        <begin position="152"/>
        <end position="174"/>
    </location>
</feature>
<organism evidence="4 5">
    <name type="scientific">Anaeramoeba flamelloides</name>
    <dbReference type="NCBI Taxonomy" id="1746091"/>
    <lineage>
        <taxon>Eukaryota</taxon>
        <taxon>Metamonada</taxon>
        <taxon>Anaeramoebidae</taxon>
        <taxon>Anaeramoeba</taxon>
    </lineage>
</organism>
<keyword evidence="2" id="KW-0472">Membrane</keyword>
<dbReference type="Pfam" id="PF01569">
    <property type="entry name" value="PAP2"/>
    <property type="match status" value="1"/>
</dbReference>
<evidence type="ECO:0000313" key="4">
    <source>
        <dbReference type="EMBL" id="KAJ3449619.1"/>
    </source>
</evidence>
<dbReference type="Proteomes" id="UP001146793">
    <property type="component" value="Unassembled WGS sequence"/>
</dbReference>
<gene>
    <name evidence="4" type="ORF">M0812_05774</name>
</gene>
<proteinExistence type="predicted"/>
<dbReference type="PANTHER" id="PTHR14969">
    <property type="entry name" value="SPHINGOSINE-1-PHOSPHATE PHOSPHOHYDROLASE"/>
    <property type="match status" value="1"/>
</dbReference>
<evidence type="ECO:0000256" key="2">
    <source>
        <dbReference type="SAM" id="Phobius"/>
    </source>
</evidence>
<feature type="transmembrane region" description="Helical" evidence="2">
    <location>
        <begin position="227"/>
        <end position="248"/>
    </location>
</feature>
<protein>
    <recommendedName>
        <fullName evidence="3">Phosphatidic acid phosphatase type 2/haloperoxidase domain-containing protein</fullName>
    </recommendedName>
</protein>
<reference evidence="4" key="1">
    <citation type="submission" date="2022-08" db="EMBL/GenBank/DDBJ databases">
        <title>Novel sulphate-reducing endosymbionts in the free-living metamonad Anaeramoeba.</title>
        <authorList>
            <person name="Jerlstrom-Hultqvist J."/>
            <person name="Cepicka I."/>
            <person name="Gallot-Lavallee L."/>
            <person name="Salas-Leiva D."/>
            <person name="Curtis B.A."/>
            <person name="Zahonova K."/>
            <person name="Pipaliya S."/>
            <person name="Dacks J."/>
            <person name="Roger A.J."/>
        </authorList>
    </citation>
    <scope>NUCLEOTIDE SEQUENCE</scope>
    <source>
        <strain evidence="4">Busselton2</strain>
    </source>
</reference>
<dbReference type="SUPFAM" id="SSF48317">
    <property type="entry name" value="Acid phosphatase/Vanadium-dependent haloperoxidase"/>
    <property type="match status" value="1"/>
</dbReference>
<feature type="domain" description="Phosphatidic acid phosphatase type 2/haloperoxidase" evidence="3">
    <location>
        <begin position="154"/>
        <end position="271"/>
    </location>
</feature>
<feature type="transmembrane region" description="Helical" evidence="2">
    <location>
        <begin position="303"/>
        <end position="325"/>
    </location>
</feature>
<dbReference type="EMBL" id="JANTQA010000012">
    <property type="protein sequence ID" value="KAJ3449619.1"/>
    <property type="molecule type" value="Genomic_DNA"/>
</dbReference>
<sequence>MTNIEFPKQQNPKTILVQDKEPNLKQNNENVLQHRTTPTQRHKTAQVNKENMKKRKENNKQIQKEQKRIMQPINPKYKQSWSKYFYSNFHYHLPESFELFFQRSDLYLINACQKNYSKLLFYFSLILTAFTSIEVGLIFCPLLFLFHYDSLAINGCYLMLIFGIFSQIPKRFVWRHRPFIRDYAIQKRNDYTSSFPSRAVSGSLVYGYWLYLILFNDPSKNNNMAHKVIFCVLVVLFIIFTSFARVYFGVHYPSDCLFGVFLGLLVIYCSVLFNKLDLGQYTSCANNSSKIIEGNIGPHFTEYFSLICWKKFFIGTVVSFFITIISISKPIEWWRKCNLFFVSLYTLLFFFFL</sequence>
<dbReference type="Gene3D" id="1.20.144.10">
    <property type="entry name" value="Phosphatidic acid phosphatase type 2/haloperoxidase"/>
    <property type="match status" value="1"/>
</dbReference>
<evidence type="ECO:0000256" key="1">
    <source>
        <dbReference type="SAM" id="MobiDB-lite"/>
    </source>
</evidence>
<feature type="transmembrane region" description="Helical" evidence="2">
    <location>
        <begin position="337"/>
        <end position="352"/>
    </location>
</feature>
<comment type="caution">
    <text evidence="4">The sequence shown here is derived from an EMBL/GenBank/DDBJ whole genome shotgun (WGS) entry which is preliminary data.</text>
</comment>
<dbReference type="InterPro" id="IPR000326">
    <property type="entry name" value="PAP2/HPO"/>
</dbReference>
<feature type="transmembrane region" description="Helical" evidence="2">
    <location>
        <begin position="195"/>
        <end position="215"/>
    </location>
</feature>
<dbReference type="InterPro" id="IPR036938">
    <property type="entry name" value="PAP2/HPO_sf"/>
</dbReference>
<keyword evidence="2" id="KW-0812">Transmembrane</keyword>
<dbReference type="AlphaFoldDB" id="A0AAV8ABM0"/>